<dbReference type="PANTHER" id="PTHR30619">
    <property type="entry name" value="DNA INTERNALIZATION/COMPETENCE PROTEIN COMEC/REC2"/>
    <property type="match status" value="1"/>
</dbReference>
<keyword evidence="2" id="KW-1003">Cell membrane</keyword>
<evidence type="ECO:0000256" key="6">
    <source>
        <dbReference type="SAM" id="Phobius"/>
    </source>
</evidence>
<feature type="domain" description="DUF4131" evidence="8">
    <location>
        <begin position="22"/>
        <end position="175"/>
    </location>
</feature>
<feature type="transmembrane region" description="Helical" evidence="6">
    <location>
        <begin position="336"/>
        <end position="356"/>
    </location>
</feature>
<name>A0A1G2V1W3_9BACT</name>
<evidence type="ECO:0000256" key="3">
    <source>
        <dbReference type="ARBA" id="ARBA00022692"/>
    </source>
</evidence>
<dbReference type="EMBL" id="MHWW01000007">
    <property type="protein sequence ID" value="OHB15600.1"/>
    <property type="molecule type" value="Genomic_DNA"/>
</dbReference>
<evidence type="ECO:0000256" key="4">
    <source>
        <dbReference type="ARBA" id="ARBA00022989"/>
    </source>
</evidence>
<evidence type="ECO:0000256" key="1">
    <source>
        <dbReference type="ARBA" id="ARBA00004651"/>
    </source>
</evidence>
<feature type="transmembrane region" description="Helical" evidence="6">
    <location>
        <begin position="235"/>
        <end position="256"/>
    </location>
</feature>
<reference evidence="9 10" key="1">
    <citation type="journal article" date="2016" name="Nat. Commun.">
        <title>Thousands of microbial genomes shed light on interconnected biogeochemical processes in an aquifer system.</title>
        <authorList>
            <person name="Anantharaman K."/>
            <person name="Brown C.T."/>
            <person name="Hug L.A."/>
            <person name="Sharon I."/>
            <person name="Castelle C.J."/>
            <person name="Probst A.J."/>
            <person name="Thomas B.C."/>
            <person name="Singh A."/>
            <person name="Wilkins M.J."/>
            <person name="Karaoz U."/>
            <person name="Brodie E.L."/>
            <person name="Williams K.H."/>
            <person name="Hubbard S.S."/>
            <person name="Banfield J.F."/>
        </authorList>
    </citation>
    <scope>NUCLEOTIDE SEQUENCE [LARGE SCALE GENOMIC DNA]</scope>
</reference>
<feature type="transmembrane region" description="Helical" evidence="6">
    <location>
        <begin position="409"/>
        <end position="427"/>
    </location>
</feature>
<dbReference type="Proteomes" id="UP000177697">
    <property type="component" value="Unassembled WGS sequence"/>
</dbReference>
<protein>
    <recommendedName>
        <fullName evidence="11">ComEC/Rec2-related protein domain-containing protein</fullName>
    </recommendedName>
</protein>
<dbReference type="InterPro" id="IPR004477">
    <property type="entry name" value="ComEC_N"/>
</dbReference>
<evidence type="ECO:0000256" key="5">
    <source>
        <dbReference type="ARBA" id="ARBA00023136"/>
    </source>
</evidence>
<dbReference type="NCBIfam" id="TIGR00360">
    <property type="entry name" value="ComEC_N-term"/>
    <property type="match status" value="1"/>
</dbReference>
<dbReference type="InterPro" id="IPR052159">
    <property type="entry name" value="Competence_DNA_uptake"/>
</dbReference>
<dbReference type="Pfam" id="PF13567">
    <property type="entry name" value="DUF4131"/>
    <property type="match status" value="1"/>
</dbReference>
<gene>
    <name evidence="9" type="ORF">A2431_02540</name>
</gene>
<keyword evidence="4 6" id="KW-1133">Transmembrane helix</keyword>
<dbReference type="PANTHER" id="PTHR30619:SF1">
    <property type="entry name" value="RECOMBINATION PROTEIN 2"/>
    <property type="match status" value="1"/>
</dbReference>
<proteinExistence type="predicted"/>
<feature type="transmembrane region" description="Helical" evidence="6">
    <location>
        <begin position="53"/>
        <end position="71"/>
    </location>
</feature>
<dbReference type="AlphaFoldDB" id="A0A1G2V1W3"/>
<keyword evidence="5 6" id="KW-0472">Membrane</keyword>
<feature type="transmembrane region" description="Helical" evidence="6">
    <location>
        <begin position="12"/>
        <end position="41"/>
    </location>
</feature>
<comment type="subcellular location">
    <subcellularLocation>
        <location evidence="1">Cell membrane</location>
        <topology evidence="1">Multi-pass membrane protein</topology>
    </subcellularLocation>
</comment>
<dbReference type="InterPro" id="IPR025405">
    <property type="entry name" value="DUF4131"/>
</dbReference>
<feature type="transmembrane region" description="Helical" evidence="6">
    <location>
        <begin position="434"/>
        <end position="453"/>
    </location>
</feature>
<feature type="domain" description="ComEC/Rec2-related protein" evidence="7">
    <location>
        <begin position="214"/>
        <end position="483"/>
    </location>
</feature>
<feature type="transmembrane region" description="Helical" evidence="6">
    <location>
        <begin position="312"/>
        <end position="330"/>
    </location>
</feature>
<evidence type="ECO:0000313" key="10">
    <source>
        <dbReference type="Proteomes" id="UP000177697"/>
    </source>
</evidence>
<evidence type="ECO:0000259" key="8">
    <source>
        <dbReference type="Pfam" id="PF13567"/>
    </source>
</evidence>
<feature type="transmembrane region" description="Helical" evidence="6">
    <location>
        <begin position="368"/>
        <end position="389"/>
    </location>
</feature>
<evidence type="ECO:0008006" key="11">
    <source>
        <dbReference type="Google" id="ProtNLM"/>
    </source>
</evidence>
<sequence>MIYQFLVSFVIGIIFEFIFSAGLAFSLLVVLVSFCIFLILFSQNDDTDIAKKILIIGLAFSLGILRMSLAQNLPDSNLYKMVGQKISFEATIIDEPDVRDTSARYTVKPTLSSKSLVLLITDRFPEYKYGDKIKVSGKLDLPKNFTSDNGTEFDYISYLSKDQIHFLIYRPEIEKLEGNNGNKIIANLYSLKNIFIEKISNVVPEPNSSLLGGLIFGAKQSLGTELLDDFRKVGLIHIVVLSGYNITIIAVGIFYLTSFLGRRKLGFVIGAVSILLFAIMVGLGATVIRACIMSLISILAVYLGRPADALRFLFIAGLLMLLWNPLLLFYDPSFQLSFMATLGLILFSPFIISYISKNKIGKYIPQKFGMREIVASTLAVQFFVLPLLIKMSGFVSLISFLVNPLVLPLVPWAMAFGALTGAIGIFSQMLSWPFGVISYFISQIMISITEFSASLPLATLQTGSISLWFIFAWYLGYGVLYWKLKNLTPTK</sequence>
<evidence type="ECO:0000259" key="7">
    <source>
        <dbReference type="Pfam" id="PF03772"/>
    </source>
</evidence>
<dbReference type="Pfam" id="PF03772">
    <property type="entry name" value="Competence"/>
    <property type="match status" value="1"/>
</dbReference>
<dbReference type="GO" id="GO:0005886">
    <property type="term" value="C:plasma membrane"/>
    <property type="evidence" value="ECO:0007669"/>
    <property type="project" value="UniProtKB-SubCell"/>
</dbReference>
<organism evidence="9 10">
    <name type="scientific">Candidatus Zambryskibacteria bacterium RIFOXYC1_FULL_39_10</name>
    <dbReference type="NCBI Taxonomy" id="1802779"/>
    <lineage>
        <taxon>Bacteria</taxon>
        <taxon>Candidatus Zambryskiibacteriota</taxon>
    </lineage>
</organism>
<comment type="caution">
    <text evidence="9">The sequence shown here is derived from an EMBL/GenBank/DDBJ whole genome shotgun (WGS) entry which is preliminary data.</text>
</comment>
<feature type="transmembrane region" description="Helical" evidence="6">
    <location>
        <begin position="265"/>
        <end position="281"/>
    </location>
</feature>
<accession>A0A1G2V1W3</accession>
<keyword evidence="3 6" id="KW-0812">Transmembrane</keyword>
<evidence type="ECO:0000313" key="9">
    <source>
        <dbReference type="EMBL" id="OHB15600.1"/>
    </source>
</evidence>
<feature type="transmembrane region" description="Helical" evidence="6">
    <location>
        <begin position="465"/>
        <end position="484"/>
    </location>
</feature>
<evidence type="ECO:0000256" key="2">
    <source>
        <dbReference type="ARBA" id="ARBA00022475"/>
    </source>
</evidence>